<dbReference type="Gene3D" id="3.40.190.10">
    <property type="entry name" value="Periplasmic binding protein-like II"/>
    <property type="match status" value="2"/>
</dbReference>
<keyword evidence="2" id="KW-0813">Transport</keyword>
<proteinExistence type="inferred from homology"/>
<evidence type="ECO:0000256" key="1">
    <source>
        <dbReference type="ARBA" id="ARBA00008725"/>
    </source>
</evidence>
<dbReference type="GO" id="GO:0042301">
    <property type="term" value="F:phosphate ion binding"/>
    <property type="evidence" value="ECO:0007669"/>
    <property type="project" value="InterPro"/>
</dbReference>
<dbReference type="Pfam" id="PF12849">
    <property type="entry name" value="PBP_like_2"/>
    <property type="match status" value="1"/>
</dbReference>
<gene>
    <name evidence="5" type="ORF">UFOPK3402_01535</name>
</gene>
<feature type="domain" description="PBP" evidence="4">
    <location>
        <begin position="24"/>
        <end position="319"/>
    </location>
</feature>
<reference evidence="5" key="1">
    <citation type="submission" date="2020-05" db="EMBL/GenBank/DDBJ databases">
        <authorList>
            <person name="Chiriac C."/>
            <person name="Salcher M."/>
            <person name="Ghai R."/>
            <person name="Kavagutti S V."/>
        </authorList>
    </citation>
    <scope>NUCLEOTIDE SEQUENCE</scope>
</reference>
<evidence type="ECO:0000256" key="2">
    <source>
        <dbReference type="ARBA" id="ARBA00022448"/>
    </source>
</evidence>
<evidence type="ECO:0000256" key="3">
    <source>
        <dbReference type="ARBA" id="ARBA00022592"/>
    </source>
</evidence>
<sequence>MRRTLAIIGTAALVASTVALAGPANAANSIAGGGASFPYVFLSQCAADFNASQSNFTIQYTSTGSGTGKGNFSKGTFVFAQTDSKYSSGEPTFDWTYVPTIGGAITVPINLKNAKTGRTLGSSIQLKQTTLAKIFGGAITTWNHPEILNDNPRIKDALPATPITIAYRSDASGTSNNYLQYLNSWAPSIFAKVQDDFATAFPGGTPPANSVAGKGNSGVMANVLAKEGTIGYVDLGDAKGYPSARIQNAKGEFIAPSSASAAKNLANQTNIDARGLVQLDYKVAVSGAYPMSIFSYALARTDGSGANGLGVRQFQDYVIQKCGPSRAASLGYVPVAGKVLAKAKELVAKIK</sequence>
<dbReference type="GO" id="GO:0043190">
    <property type="term" value="C:ATP-binding cassette (ABC) transporter complex"/>
    <property type="evidence" value="ECO:0007669"/>
    <property type="project" value="InterPro"/>
</dbReference>
<dbReference type="InterPro" id="IPR005673">
    <property type="entry name" value="ABC_phos-bd_PstS"/>
</dbReference>
<keyword evidence="3" id="KW-0592">Phosphate transport</keyword>
<protein>
    <submittedName>
        <fullName evidence="5">Unannotated protein</fullName>
    </submittedName>
</protein>
<accession>A0A6J7ER90</accession>
<dbReference type="PANTHER" id="PTHR42996">
    <property type="entry name" value="PHOSPHATE-BINDING PROTEIN PSTS"/>
    <property type="match status" value="1"/>
</dbReference>
<dbReference type="SUPFAM" id="SSF53850">
    <property type="entry name" value="Periplasmic binding protein-like II"/>
    <property type="match status" value="1"/>
</dbReference>
<dbReference type="InterPro" id="IPR024370">
    <property type="entry name" value="PBP_domain"/>
</dbReference>
<dbReference type="InterPro" id="IPR050962">
    <property type="entry name" value="Phosphate-bind_PstS"/>
</dbReference>
<evidence type="ECO:0000313" key="5">
    <source>
        <dbReference type="EMBL" id="CAB4883605.1"/>
    </source>
</evidence>
<dbReference type="AlphaFoldDB" id="A0A6J7ER90"/>
<dbReference type="PANTHER" id="PTHR42996:SF1">
    <property type="entry name" value="PHOSPHATE-BINDING PROTEIN PSTS"/>
    <property type="match status" value="1"/>
</dbReference>
<dbReference type="EMBL" id="CAFBLS010000216">
    <property type="protein sequence ID" value="CAB4883605.1"/>
    <property type="molecule type" value="Genomic_DNA"/>
</dbReference>
<organism evidence="5">
    <name type="scientific">freshwater metagenome</name>
    <dbReference type="NCBI Taxonomy" id="449393"/>
    <lineage>
        <taxon>unclassified sequences</taxon>
        <taxon>metagenomes</taxon>
        <taxon>ecological metagenomes</taxon>
    </lineage>
</organism>
<evidence type="ECO:0000259" key="4">
    <source>
        <dbReference type="Pfam" id="PF12849"/>
    </source>
</evidence>
<comment type="similarity">
    <text evidence="1">Belongs to the PstS family.</text>
</comment>
<dbReference type="GO" id="GO:0035435">
    <property type="term" value="P:phosphate ion transmembrane transport"/>
    <property type="evidence" value="ECO:0007669"/>
    <property type="project" value="InterPro"/>
</dbReference>
<name>A0A6J7ER90_9ZZZZ</name>
<dbReference type="PIRSF" id="PIRSF002756">
    <property type="entry name" value="PstS"/>
    <property type="match status" value="1"/>
</dbReference>